<accession>A0A2A9E9E9</accession>
<evidence type="ECO:0000313" key="6">
    <source>
        <dbReference type="EMBL" id="PFG35484.1"/>
    </source>
</evidence>
<dbReference type="AlphaFoldDB" id="A0A2A9E9E9"/>
<gene>
    <name evidence="6" type="ORF">ATL41_0164</name>
</gene>
<evidence type="ECO:0000256" key="5">
    <source>
        <dbReference type="SAM" id="Phobius"/>
    </source>
</evidence>
<dbReference type="Pfam" id="PF02361">
    <property type="entry name" value="CbiQ"/>
    <property type="match status" value="1"/>
</dbReference>
<feature type="transmembrane region" description="Helical" evidence="5">
    <location>
        <begin position="291"/>
        <end position="315"/>
    </location>
</feature>
<feature type="transmembrane region" description="Helical" evidence="5">
    <location>
        <begin position="57"/>
        <end position="86"/>
    </location>
</feature>
<keyword evidence="7" id="KW-1185">Reference proteome</keyword>
<comment type="subcellular location">
    <subcellularLocation>
        <location evidence="1">Membrane</location>
        <topology evidence="1">Multi-pass membrane protein</topology>
    </subcellularLocation>
</comment>
<keyword evidence="3 5" id="KW-1133">Transmembrane helix</keyword>
<evidence type="ECO:0000256" key="4">
    <source>
        <dbReference type="ARBA" id="ARBA00023136"/>
    </source>
</evidence>
<evidence type="ECO:0000256" key="3">
    <source>
        <dbReference type="ARBA" id="ARBA00022989"/>
    </source>
</evidence>
<dbReference type="InterPro" id="IPR003339">
    <property type="entry name" value="ABC/ECF_trnsptr_transmembrane"/>
</dbReference>
<evidence type="ECO:0000256" key="2">
    <source>
        <dbReference type="ARBA" id="ARBA00022692"/>
    </source>
</evidence>
<feature type="transmembrane region" description="Helical" evidence="5">
    <location>
        <begin position="253"/>
        <end position="270"/>
    </location>
</feature>
<organism evidence="6 7">
    <name type="scientific">Flavimobilis soli</name>
    <dbReference type="NCBI Taxonomy" id="442709"/>
    <lineage>
        <taxon>Bacteria</taxon>
        <taxon>Bacillati</taxon>
        <taxon>Actinomycetota</taxon>
        <taxon>Actinomycetes</taxon>
        <taxon>Micrococcales</taxon>
        <taxon>Jonesiaceae</taxon>
        <taxon>Flavimobilis</taxon>
    </lineage>
</organism>
<proteinExistence type="predicted"/>
<dbReference type="RefSeq" id="WP_098456779.1">
    <property type="nucleotide sequence ID" value="NZ_PDJH01000001.1"/>
</dbReference>
<dbReference type="GO" id="GO:0005886">
    <property type="term" value="C:plasma membrane"/>
    <property type="evidence" value="ECO:0007669"/>
    <property type="project" value="UniProtKB-ARBA"/>
</dbReference>
<name>A0A2A9E9E9_9MICO</name>
<dbReference type="CDD" id="cd16914">
    <property type="entry name" value="EcfT"/>
    <property type="match status" value="1"/>
</dbReference>
<dbReference type="EMBL" id="PDJH01000001">
    <property type="protein sequence ID" value="PFG35484.1"/>
    <property type="molecule type" value="Genomic_DNA"/>
</dbReference>
<keyword evidence="2 5" id="KW-0812">Transmembrane</keyword>
<keyword evidence="4 5" id="KW-0472">Membrane</keyword>
<sequence length="403" mass="40014">MTSVHVRCVHPGAWWLWAAGVAAAATATTNVLLLALLGAVVLLTVTVHRPEGARGFGVYLAVAGAVVVVRVLAHVVLATPGVHVLVDLPAFDVGPLTLLGPVTREALLAGVSGGLQLAVLILAVGAAHTIADAASLLRHAPAALGPIATAAVIAVSTFPSLVRSVLETRDALRLRGVTLSGRGARDRHLLERVVVPVLSGAVERSFAIATGMEARGFGASHAVTRGAAPLTVAAVGAAGAALLAVLDPAWPRWSAPALALLAGVLTWLALRGGAAGGRRTTLYRPPRWTPVSLGLVACGAVGAALVATASVAVRVPTPDAWLALSGGLLVAVLVVAVPAFVGLVLPEGGAAQSAAGERDSLYARGSAPGAGAEAGAPSAASTLRAAGSPLDVAASRSAVEVAR</sequence>
<feature type="transmembrane region" description="Helical" evidence="5">
    <location>
        <begin position="106"/>
        <end position="131"/>
    </location>
</feature>
<dbReference type="Proteomes" id="UP000221394">
    <property type="component" value="Unassembled WGS sequence"/>
</dbReference>
<feature type="transmembrane region" description="Helical" evidence="5">
    <location>
        <begin position="12"/>
        <end position="45"/>
    </location>
</feature>
<evidence type="ECO:0000256" key="1">
    <source>
        <dbReference type="ARBA" id="ARBA00004141"/>
    </source>
</evidence>
<feature type="transmembrane region" description="Helical" evidence="5">
    <location>
        <begin position="321"/>
        <end position="345"/>
    </location>
</feature>
<evidence type="ECO:0000313" key="7">
    <source>
        <dbReference type="Proteomes" id="UP000221394"/>
    </source>
</evidence>
<comment type="caution">
    <text evidence="6">The sequence shown here is derived from an EMBL/GenBank/DDBJ whole genome shotgun (WGS) entry which is preliminary data.</text>
</comment>
<reference evidence="6 7" key="1">
    <citation type="submission" date="2017-10" db="EMBL/GenBank/DDBJ databases">
        <title>Sequencing the genomes of 1000 actinobacteria strains.</title>
        <authorList>
            <person name="Klenk H.-P."/>
        </authorList>
    </citation>
    <scope>NUCLEOTIDE SEQUENCE [LARGE SCALE GENOMIC DNA]</scope>
    <source>
        <strain evidence="6 7">DSM 21574</strain>
    </source>
</reference>
<feature type="transmembrane region" description="Helical" evidence="5">
    <location>
        <begin position="143"/>
        <end position="162"/>
    </location>
</feature>
<protein>
    <submittedName>
        <fullName evidence="6">Energy-coupling factor transport system permease protein</fullName>
    </submittedName>
</protein>